<name>A0A841DJP5_9ACTN</name>
<dbReference type="RefSeq" id="WP_184831980.1">
    <property type="nucleotide sequence ID" value="NZ_BAAAVN010000011.1"/>
</dbReference>
<protein>
    <submittedName>
        <fullName evidence="2">Catechol 2,3-dioxygenase-like lactoylglutathione lyase family enzyme</fullName>
    </submittedName>
</protein>
<dbReference type="EMBL" id="JACHNF010000001">
    <property type="protein sequence ID" value="MBB5977829.1"/>
    <property type="molecule type" value="Genomic_DNA"/>
</dbReference>
<dbReference type="Proteomes" id="UP000558997">
    <property type="component" value="Unassembled WGS sequence"/>
</dbReference>
<gene>
    <name evidence="2" type="ORF">HDA44_001170</name>
</gene>
<accession>A0A841DJP5</accession>
<dbReference type="InterPro" id="IPR029068">
    <property type="entry name" value="Glyas_Bleomycin-R_OHBP_Dase"/>
</dbReference>
<keyword evidence="3" id="KW-1185">Reference proteome</keyword>
<keyword evidence="2" id="KW-0456">Lyase</keyword>
<dbReference type="Gene3D" id="3.10.180.10">
    <property type="entry name" value="2,3-Dihydroxybiphenyl 1,2-Dioxygenase, domain 1"/>
    <property type="match status" value="1"/>
</dbReference>
<keyword evidence="2" id="KW-0560">Oxidoreductase</keyword>
<dbReference type="InterPro" id="IPR041581">
    <property type="entry name" value="Glyoxalase_6"/>
</dbReference>
<dbReference type="SUPFAM" id="SSF54593">
    <property type="entry name" value="Glyoxalase/Bleomycin resistance protein/Dihydroxybiphenyl dioxygenase"/>
    <property type="match status" value="1"/>
</dbReference>
<organism evidence="2 3">
    <name type="scientific">Kribbella solani</name>
    <dbReference type="NCBI Taxonomy" id="236067"/>
    <lineage>
        <taxon>Bacteria</taxon>
        <taxon>Bacillati</taxon>
        <taxon>Actinomycetota</taxon>
        <taxon>Actinomycetes</taxon>
        <taxon>Propionibacteriales</taxon>
        <taxon>Kribbellaceae</taxon>
        <taxon>Kribbella</taxon>
    </lineage>
</organism>
<evidence type="ECO:0000313" key="3">
    <source>
        <dbReference type="Proteomes" id="UP000558997"/>
    </source>
</evidence>
<reference evidence="2 3" key="1">
    <citation type="submission" date="2020-08" db="EMBL/GenBank/DDBJ databases">
        <title>Sequencing the genomes of 1000 actinobacteria strains.</title>
        <authorList>
            <person name="Klenk H.-P."/>
        </authorList>
    </citation>
    <scope>NUCLEOTIDE SEQUENCE [LARGE SCALE GENOMIC DNA]</scope>
    <source>
        <strain evidence="2 3">DSM 17294</strain>
    </source>
</reference>
<evidence type="ECO:0000313" key="2">
    <source>
        <dbReference type="EMBL" id="MBB5977829.1"/>
    </source>
</evidence>
<feature type="domain" description="Glyoxalase-like" evidence="1">
    <location>
        <begin position="9"/>
        <end position="117"/>
    </location>
</feature>
<dbReference type="PANTHER" id="PTHR35908">
    <property type="entry name" value="HYPOTHETICAL FUSION PROTEIN"/>
    <property type="match status" value="1"/>
</dbReference>
<keyword evidence="2" id="KW-0223">Dioxygenase</keyword>
<sequence>MTIAMYPNFVYDCPDAERLAEFYGEILGWRVENREGWCEIRPEDNSNCISFQTVENYKAPTWPTQDVPQQLHLDVMVPNLDEAELEVLKIGAVKAEHQPGTTFRVFLDPAGHPFCLCSS</sequence>
<proteinExistence type="predicted"/>
<dbReference type="AlphaFoldDB" id="A0A841DJP5"/>
<dbReference type="PANTHER" id="PTHR35908:SF1">
    <property type="entry name" value="CONSERVED PROTEIN"/>
    <property type="match status" value="1"/>
</dbReference>
<dbReference type="Pfam" id="PF18029">
    <property type="entry name" value="Glyoxalase_6"/>
    <property type="match status" value="1"/>
</dbReference>
<evidence type="ECO:0000259" key="1">
    <source>
        <dbReference type="Pfam" id="PF18029"/>
    </source>
</evidence>
<comment type="caution">
    <text evidence="2">The sequence shown here is derived from an EMBL/GenBank/DDBJ whole genome shotgun (WGS) entry which is preliminary data.</text>
</comment>
<dbReference type="GO" id="GO:0016829">
    <property type="term" value="F:lyase activity"/>
    <property type="evidence" value="ECO:0007669"/>
    <property type="project" value="UniProtKB-KW"/>
</dbReference>
<dbReference type="GO" id="GO:0051213">
    <property type="term" value="F:dioxygenase activity"/>
    <property type="evidence" value="ECO:0007669"/>
    <property type="project" value="UniProtKB-KW"/>
</dbReference>
<dbReference type="CDD" id="cd06587">
    <property type="entry name" value="VOC"/>
    <property type="match status" value="1"/>
</dbReference>